<evidence type="ECO:0000313" key="2">
    <source>
        <dbReference type="RefSeq" id="XP_059601127.1"/>
    </source>
</evidence>
<gene>
    <name evidence="2" type="ORF">An08g01050</name>
</gene>
<feature type="region of interest" description="Disordered" evidence="1">
    <location>
        <begin position="1"/>
        <end position="20"/>
    </location>
</feature>
<dbReference type="GeneID" id="84591577"/>
<dbReference type="KEGG" id="ang:An08g01050"/>
<organism evidence="2">
    <name type="scientific">Aspergillus niger</name>
    <dbReference type="NCBI Taxonomy" id="5061"/>
    <lineage>
        <taxon>Eukaryota</taxon>
        <taxon>Fungi</taxon>
        <taxon>Dikarya</taxon>
        <taxon>Ascomycota</taxon>
        <taxon>Pezizomycotina</taxon>
        <taxon>Eurotiomycetes</taxon>
        <taxon>Eurotiomycetidae</taxon>
        <taxon>Eurotiales</taxon>
        <taxon>Aspergillaceae</taxon>
        <taxon>Aspergillus</taxon>
        <taxon>Aspergillus subgen. Circumdati</taxon>
    </lineage>
</organism>
<proteinExistence type="predicted"/>
<sequence>MAFRWRRRGHQSDCQFGAEQGSPDVALWEPITGPRGVRPGGAATKQGGEPERLARAKADLLPLERVPGCVLVKLVGNEARLEESTKCSSNNQREELDVKAAKHNLSSLLNVLPSLQSPDLV</sequence>
<reference evidence="2" key="1">
    <citation type="submission" date="2025-02" db="EMBL/GenBank/DDBJ databases">
        <authorList>
            <consortium name="NCBI Genome Project"/>
        </authorList>
    </citation>
    <scope>NUCLEOTIDE SEQUENCE</scope>
</reference>
<name>A0AAJ8BPS8_ASPNG</name>
<protein>
    <submittedName>
        <fullName evidence="2">Uncharacterized protein</fullName>
    </submittedName>
</protein>
<dbReference type="VEuPathDB" id="FungiDB:An08g01050"/>
<reference evidence="2" key="2">
    <citation type="submission" date="2025-08" db="UniProtKB">
        <authorList>
            <consortium name="RefSeq"/>
        </authorList>
    </citation>
    <scope>IDENTIFICATION</scope>
</reference>
<dbReference type="RefSeq" id="XP_059601127.1">
    <property type="nucleotide sequence ID" value="XM_059748814.1"/>
</dbReference>
<accession>A0AAJ8BPS8</accession>
<dbReference type="AlphaFoldDB" id="A0AAJ8BPS8"/>
<evidence type="ECO:0000256" key="1">
    <source>
        <dbReference type="SAM" id="MobiDB-lite"/>
    </source>
</evidence>